<dbReference type="InterPro" id="IPR017452">
    <property type="entry name" value="GPCR_Rhodpsn_7TM"/>
</dbReference>
<evidence type="ECO:0000256" key="10">
    <source>
        <dbReference type="ARBA" id="ARBA00023180"/>
    </source>
</evidence>
<keyword evidence="9 12" id="KW-0675">Receptor</keyword>
<name>A0ABP1PRD9_9HEXA</name>
<dbReference type="PRINTS" id="PR00237">
    <property type="entry name" value="GPCRRHODOPSN"/>
</dbReference>
<dbReference type="EMBL" id="CAXLJM020000007">
    <property type="protein sequence ID" value="CAL8074481.1"/>
    <property type="molecule type" value="Genomic_DNA"/>
</dbReference>
<keyword evidence="5 14" id="KW-1133">Transmembrane helix</keyword>
<proteinExistence type="inferred from homology"/>
<keyword evidence="7 14" id="KW-0472">Membrane</keyword>
<evidence type="ECO:0000256" key="4">
    <source>
        <dbReference type="ARBA" id="ARBA00022692"/>
    </source>
</evidence>
<comment type="subcellular location">
    <subcellularLocation>
        <location evidence="1">Cell membrane</location>
        <topology evidence="1">Multi-pass membrane protein</topology>
    </subcellularLocation>
</comment>
<feature type="domain" description="G-protein coupled receptors family 1 profile" evidence="15">
    <location>
        <begin position="193"/>
        <end position="337"/>
    </location>
</feature>
<dbReference type="PROSITE" id="PS00237">
    <property type="entry name" value="G_PROTEIN_RECEP_F1_1"/>
    <property type="match status" value="1"/>
</dbReference>
<feature type="region of interest" description="Disordered" evidence="13">
    <location>
        <begin position="1"/>
        <end position="33"/>
    </location>
</feature>
<evidence type="ECO:0000256" key="3">
    <source>
        <dbReference type="ARBA" id="ARBA00022475"/>
    </source>
</evidence>
<evidence type="ECO:0000256" key="8">
    <source>
        <dbReference type="ARBA" id="ARBA00023157"/>
    </source>
</evidence>
<dbReference type="SUPFAM" id="SSF81321">
    <property type="entry name" value="Family A G protein-coupled receptor-like"/>
    <property type="match status" value="1"/>
</dbReference>
<dbReference type="PANTHER" id="PTHR24243">
    <property type="entry name" value="G-PROTEIN COUPLED RECEPTOR"/>
    <property type="match status" value="1"/>
</dbReference>
<reference evidence="16 17" key="1">
    <citation type="submission" date="2024-08" db="EMBL/GenBank/DDBJ databases">
        <authorList>
            <person name="Cucini C."/>
            <person name="Frati F."/>
        </authorList>
    </citation>
    <scope>NUCLEOTIDE SEQUENCE [LARGE SCALE GENOMIC DNA]</scope>
</reference>
<keyword evidence="11 12" id="KW-0807">Transducer</keyword>
<evidence type="ECO:0000256" key="1">
    <source>
        <dbReference type="ARBA" id="ARBA00004651"/>
    </source>
</evidence>
<evidence type="ECO:0000313" key="17">
    <source>
        <dbReference type="Proteomes" id="UP001642540"/>
    </source>
</evidence>
<evidence type="ECO:0000256" key="5">
    <source>
        <dbReference type="ARBA" id="ARBA00022989"/>
    </source>
</evidence>
<evidence type="ECO:0000256" key="2">
    <source>
        <dbReference type="ARBA" id="ARBA00010663"/>
    </source>
</evidence>
<evidence type="ECO:0000256" key="7">
    <source>
        <dbReference type="ARBA" id="ARBA00023136"/>
    </source>
</evidence>
<dbReference type="PRINTS" id="PR01565">
    <property type="entry name" value="NEUROMEDINUR"/>
</dbReference>
<evidence type="ECO:0000256" key="6">
    <source>
        <dbReference type="ARBA" id="ARBA00023040"/>
    </source>
</evidence>
<organism evidence="16 17">
    <name type="scientific">Orchesella dallaii</name>
    <dbReference type="NCBI Taxonomy" id="48710"/>
    <lineage>
        <taxon>Eukaryota</taxon>
        <taxon>Metazoa</taxon>
        <taxon>Ecdysozoa</taxon>
        <taxon>Arthropoda</taxon>
        <taxon>Hexapoda</taxon>
        <taxon>Collembola</taxon>
        <taxon>Entomobryomorpha</taxon>
        <taxon>Entomobryoidea</taxon>
        <taxon>Orchesellidae</taxon>
        <taxon>Orchesellinae</taxon>
        <taxon>Orchesella</taxon>
    </lineage>
</organism>
<accession>A0ABP1PRD9</accession>
<feature type="transmembrane region" description="Helical" evidence="14">
    <location>
        <begin position="214"/>
        <end position="232"/>
    </location>
</feature>
<dbReference type="PANTHER" id="PTHR24243:SF208">
    <property type="entry name" value="PYROKININ-1 RECEPTOR"/>
    <property type="match status" value="1"/>
</dbReference>
<keyword evidence="6 12" id="KW-0297">G-protein coupled receptor</keyword>
<comment type="caution">
    <text evidence="16">The sequence shown here is derived from an EMBL/GenBank/DDBJ whole genome shotgun (WGS) entry which is preliminary data.</text>
</comment>
<evidence type="ECO:0000256" key="12">
    <source>
        <dbReference type="RuleBase" id="RU000688"/>
    </source>
</evidence>
<dbReference type="Gene3D" id="1.20.1070.10">
    <property type="entry name" value="Rhodopsin 7-helix transmembrane proteins"/>
    <property type="match status" value="1"/>
</dbReference>
<evidence type="ECO:0000259" key="15">
    <source>
        <dbReference type="PROSITE" id="PS50262"/>
    </source>
</evidence>
<dbReference type="PROSITE" id="PS50262">
    <property type="entry name" value="G_PROTEIN_RECEP_F1_2"/>
    <property type="match status" value="1"/>
</dbReference>
<evidence type="ECO:0000256" key="14">
    <source>
        <dbReference type="SAM" id="Phobius"/>
    </source>
</evidence>
<evidence type="ECO:0000256" key="11">
    <source>
        <dbReference type="ARBA" id="ARBA00023224"/>
    </source>
</evidence>
<evidence type="ECO:0000256" key="9">
    <source>
        <dbReference type="ARBA" id="ARBA00023170"/>
    </source>
</evidence>
<keyword evidence="17" id="KW-1185">Reference proteome</keyword>
<gene>
    <name evidence="16" type="ORF">ODALV1_LOCUS2901</name>
</gene>
<comment type="similarity">
    <text evidence="2 12">Belongs to the G-protein coupled receptor 1 family.</text>
</comment>
<dbReference type="InterPro" id="IPR005390">
    <property type="entry name" value="NeuromedU_rcpt"/>
</dbReference>
<evidence type="ECO:0000313" key="16">
    <source>
        <dbReference type="EMBL" id="CAL8074481.1"/>
    </source>
</evidence>
<keyword evidence="8" id="KW-1015">Disulfide bond</keyword>
<evidence type="ECO:0000256" key="13">
    <source>
        <dbReference type="SAM" id="MobiDB-lite"/>
    </source>
</evidence>
<dbReference type="InterPro" id="IPR000276">
    <property type="entry name" value="GPCR_Rhodpsn"/>
</dbReference>
<keyword evidence="3" id="KW-1003">Cell membrane</keyword>
<feature type="transmembrane region" description="Helical" evidence="14">
    <location>
        <begin position="295"/>
        <end position="315"/>
    </location>
</feature>
<keyword evidence="10" id="KW-0325">Glycoprotein</keyword>
<protein>
    <recommendedName>
        <fullName evidence="15">G-protein coupled receptors family 1 profile domain-containing protein</fullName>
    </recommendedName>
</protein>
<keyword evidence="4 12" id="KW-0812">Transmembrane</keyword>
<dbReference type="Pfam" id="PF00001">
    <property type="entry name" value="7tm_1"/>
    <property type="match status" value="1"/>
</dbReference>
<dbReference type="Proteomes" id="UP001642540">
    <property type="component" value="Unassembled WGS sequence"/>
</dbReference>
<sequence>MGSENNEGGSGYIDSKNDEKNMPETDYESSEDHFGRLRFYGERAENETEIWSSVTMRYRVTPLSSSLEKDRNFDDGSVGDHQGHQQTFEDVSGINAAKIINTAASMAAGVIDSVTPASQQHYYEAVAAAGIFPTVASANEVTSDQMSDLTMNDTSNSTLLLQSHMEWPVRDPLYITIPITVIYVIILLIGLLGNVVTCIVIVRSRYLHTTTNYYLFSLAISDLLLLLSGLPVEMYSIWKRYPYIFGEYFCVGRGLAAETSSNATVLTITAFTIERYLAICRPFMIQKWQNKLSRVVRQILIIWVISVSLAIPQIFRCWPRSPVTLSIVSRNGKVGIE</sequence>
<feature type="transmembrane region" description="Helical" evidence="14">
    <location>
        <begin position="173"/>
        <end position="202"/>
    </location>
</feature>